<keyword evidence="2" id="KW-0966">Cell projection</keyword>
<evidence type="ECO:0000313" key="3">
    <source>
        <dbReference type="Proteomes" id="UP001204798"/>
    </source>
</evidence>
<keyword evidence="2" id="KW-0969">Cilium</keyword>
<organism evidence="2 3">
    <name type="scientific">Candidatus Fervidibacter sacchari</name>
    <dbReference type="NCBI Taxonomy" id="1448929"/>
    <lineage>
        <taxon>Bacteria</taxon>
        <taxon>Candidatus Fervidibacterota</taxon>
        <taxon>Candidatus Fervidibacter</taxon>
    </lineage>
</organism>
<dbReference type="EMBL" id="JANUCP010000003">
    <property type="protein sequence ID" value="MCS3919331.1"/>
    <property type="molecule type" value="Genomic_DNA"/>
</dbReference>
<comment type="caution">
    <text evidence="2">The sequence shown here is derived from an EMBL/GenBank/DDBJ whole genome shotgun (WGS) entry which is preliminary data.</text>
</comment>
<evidence type="ECO:0000259" key="1">
    <source>
        <dbReference type="Pfam" id="PF07238"/>
    </source>
</evidence>
<name>A0ABT2EPH1_9BACT</name>
<reference evidence="2 3" key="1">
    <citation type="submission" date="2022-08" db="EMBL/GenBank/DDBJ databases">
        <title>Bacterial and archaeal communities from various locations to study Microbial Dark Matter (Phase II).</title>
        <authorList>
            <person name="Stepanauskas R."/>
        </authorList>
    </citation>
    <scope>NUCLEOTIDE SEQUENCE [LARGE SCALE GENOMIC DNA]</scope>
    <source>
        <strain evidence="2 3">PD1</strain>
    </source>
</reference>
<proteinExistence type="predicted"/>
<feature type="domain" description="PilZ" evidence="1">
    <location>
        <begin position="112"/>
        <end position="232"/>
    </location>
</feature>
<dbReference type="RefSeq" id="WP_259095655.1">
    <property type="nucleotide sequence ID" value="NZ_CP130454.1"/>
</dbReference>
<protein>
    <submittedName>
        <fullName evidence="2">C-di-GMP-binding flagellar brake protein YcgR</fullName>
    </submittedName>
</protein>
<dbReference type="Gene3D" id="2.40.10.220">
    <property type="entry name" value="predicted glycosyltransferase like domains"/>
    <property type="match status" value="1"/>
</dbReference>
<dbReference type="Pfam" id="PF07238">
    <property type="entry name" value="PilZ"/>
    <property type="match status" value="1"/>
</dbReference>
<dbReference type="InterPro" id="IPR009875">
    <property type="entry name" value="PilZ_domain"/>
</dbReference>
<gene>
    <name evidence="2" type="ORF">M2350_001744</name>
</gene>
<keyword evidence="3" id="KW-1185">Reference proteome</keyword>
<accession>A0ABT2EPH1</accession>
<sequence>MSALNFPLQRKQKVIVRQRLGEGNEGQPYEFVVESVSPDEVLLLPVDEKVDIAKIFTPGEIVTGFVPGDPPYQFQSVVIRVRRTYLVRPPYFIPRPISMLLISVPEQVAVAERRRYFRVRVLFEAKVAFVLDEKGSITDFYPVTGLDISSMGVGLHIKPTHSIPIPRPSIQQQVLVTGSLPPVRPEFPYGLPFEARGEVRNITEMGTGWRVGIMFTSIDRRTQDLIVAWCFAFQRRLKREGLPILEGEVALDEIETKEAWQR</sequence>
<keyword evidence="2" id="KW-0282">Flagellum</keyword>
<evidence type="ECO:0000313" key="2">
    <source>
        <dbReference type="EMBL" id="MCS3919331.1"/>
    </source>
</evidence>
<dbReference type="Proteomes" id="UP001204798">
    <property type="component" value="Unassembled WGS sequence"/>
</dbReference>